<feature type="region of interest" description="Disordered" evidence="1">
    <location>
        <begin position="1"/>
        <end position="30"/>
    </location>
</feature>
<dbReference type="PANTHER" id="PTHR48125:SF12">
    <property type="entry name" value="AT HOOK TRANSCRIPTION FACTOR FAMILY-RELATED"/>
    <property type="match status" value="1"/>
</dbReference>
<feature type="domain" description="TerB N-terminal" evidence="2">
    <location>
        <begin position="812"/>
        <end position="1012"/>
    </location>
</feature>
<feature type="compositionally biased region" description="Polar residues" evidence="1">
    <location>
        <begin position="780"/>
        <end position="791"/>
    </location>
</feature>
<feature type="domain" description="TerB N-terminal" evidence="2">
    <location>
        <begin position="482"/>
        <end position="678"/>
    </location>
</feature>
<comment type="caution">
    <text evidence="4">The sequence shown here is derived from an EMBL/GenBank/DDBJ whole genome shotgun (WGS) entry which is preliminary data.</text>
</comment>
<feature type="region of interest" description="Disordered" evidence="1">
    <location>
        <begin position="761"/>
        <end position="792"/>
    </location>
</feature>
<organism evidence="4 5">
    <name type="scientific">Thermobifida cellulosilytica TB100</name>
    <dbReference type="NCBI Taxonomy" id="665004"/>
    <lineage>
        <taxon>Bacteria</taxon>
        <taxon>Bacillati</taxon>
        <taxon>Actinomycetota</taxon>
        <taxon>Actinomycetes</taxon>
        <taxon>Streptosporangiales</taxon>
        <taxon>Nocardiopsidaceae</taxon>
        <taxon>Thermobifida</taxon>
    </lineage>
</organism>
<protein>
    <recommendedName>
        <fullName evidence="6">TerB-C domain-containing protein</fullName>
    </recommendedName>
</protein>
<dbReference type="STRING" id="665004.AC529_12155"/>
<proteinExistence type="predicted"/>
<feature type="compositionally biased region" description="Basic and acidic residues" evidence="1">
    <location>
        <begin position="761"/>
        <end position="770"/>
    </location>
</feature>
<name>A0A147KH34_THECS</name>
<evidence type="ECO:0000313" key="5">
    <source>
        <dbReference type="Proteomes" id="UP000074382"/>
    </source>
</evidence>
<feature type="compositionally biased region" description="Basic and acidic residues" evidence="1">
    <location>
        <begin position="249"/>
        <end position="258"/>
    </location>
</feature>
<gene>
    <name evidence="4" type="ORF">AC529_12155</name>
</gene>
<evidence type="ECO:0000259" key="2">
    <source>
        <dbReference type="Pfam" id="PF13208"/>
    </source>
</evidence>
<feature type="compositionally biased region" description="Low complexity" evidence="1">
    <location>
        <begin position="1122"/>
        <end position="1135"/>
    </location>
</feature>
<dbReference type="InterPro" id="IPR025266">
    <property type="entry name" value="TerB_N"/>
</dbReference>
<evidence type="ECO:0000313" key="4">
    <source>
        <dbReference type="EMBL" id="KUP96499.1"/>
    </source>
</evidence>
<feature type="domain" description="TerB-C" evidence="3">
    <location>
        <begin position="1283"/>
        <end position="1362"/>
    </location>
</feature>
<feature type="domain" description="TerB-C" evidence="3">
    <location>
        <begin position="292"/>
        <end position="432"/>
    </location>
</feature>
<feature type="region of interest" description="Disordered" evidence="1">
    <location>
        <begin position="438"/>
        <end position="482"/>
    </location>
</feature>
<evidence type="ECO:0008006" key="6">
    <source>
        <dbReference type="Google" id="ProtNLM"/>
    </source>
</evidence>
<feature type="region of interest" description="Disordered" evidence="1">
    <location>
        <begin position="200"/>
        <end position="297"/>
    </location>
</feature>
<reference evidence="5" key="1">
    <citation type="journal article" date="2017" name="Acta Aliment.">
        <title>Plant polysaccharide degrading enzyme system of Thermpbifida cellulosilytica TB100 revealed by de novo genome project data.</title>
        <authorList>
            <person name="Toth A."/>
            <person name="Baka E."/>
            <person name="Luzics S."/>
            <person name="Bata-Vidacs I."/>
            <person name="Nagy I."/>
            <person name="Balint B."/>
            <person name="Herceg R."/>
            <person name="Olasz F."/>
            <person name="Wilk T."/>
            <person name="Nagy T."/>
            <person name="Kriszt B."/>
            <person name="Nagy I."/>
            <person name="Kukolya J."/>
        </authorList>
    </citation>
    <scope>NUCLEOTIDE SEQUENCE [LARGE SCALE GENOMIC DNA]</scope>
    <source>
        <strain evidence="5">TB100</strain>
    </source>
</reference>
<feature type="region of interest" description="Disordered" evidence="1">
    <location>
        <begin position="1090"/>
        <end position="1137"/>
    </location>
</feature>
<accession>A0A147KH34</accession>
<sequence>MAKKSSFSKRFLPPERRQSPGPSKEWQQENDGLWWVPPGSSLAVISLVIPDGMVYVNTGSQAAEISAIIPALSVGLIADFRPQTMKPSALLPYRRLSPAARAAYLRWHADGRKKPDVAVNFVYLFFTGLERRVLGQLQKSRQVADLPLLRGEVDRLLTVYGRDPLLKQQAANFLDLLAYVEETPRQDWRLGWEKETLPLSRTYRPANPGCQPVYYGKRRVTSAPPRPATSAGQQQKTENRPPQQPAPAPERRTAEPTRPEAPTPPHDLSGDDEQSAAVLPPSPAPGTAGQDQPAPTRSGFYLDLERLAAVQDDVRRADALLADLDDDEDEEETGETAPVPAVGAAKSVPAHAGAADPELPGLEPALRTFLATLVTRQEWSRADASALARRQGLMVDGALAEINEYTLDAVDMELLDEDGDTIVVDPEALEVLREQGALPTAVETAETRRDPQPAATAEPRSATVQAREQPAGAQSGPRWTRKGEELTVRGRRITAGMVYFGTPDRGDRRAAVIDPTLPAPLSPGKALTSDYGKGYHQGADSTRGQYLDWLATGRNGTLDDDSPLFLFLYGLEQRVLCDIMPGHALADELPDIHTELVRLIGTYRSLRRFRHRARTFNSVVRHLIYGDNDYLLTPPSPTDPFDSFPDELRYGLGMLASRDGKIPVDWALSWAVHHKEVSPPMARRSSEDFHEAFRKRFADEFPEGLPVPFRGGKNVVWTYQPANPDLETVTLPVREVDDVHSLALPLNHLRRIVQAALADLEKKTGQRDPETAQPPATPTGHRTQPTASTTAAGLPAELSTEITHRWSSWKAPGTMLRVGRYTIPDGMVYAGSSGAVGITDIVQWASAIDISLERDHTVMHPRGRAPQREVLGYPDLTPQERSRYLSWLAKRESNVSVPLVFGRLFRNGLERRIVEMIRSPKGTVRVPPRLREELERLAEWFAASPEFTEQTHRLLTLADLASEKAEPPAEPPRYRPGDEQIPYGFRLGLGVLARDNRFLPADWALEWVLYHLRPADPEVYRRLTPFDEEVLPYRGEQIVPRSAPLLEYVYQSSCPGLGEVRLPVPGVRDVERTAPPDNLVRRVQKAYEQAVRSRRPPAETAAEQRAARGRGTAPPTVTGLRTAATPPDEAPEAVARQGTTASDFAELAVRLVSLEGPPAVAHKLAIVRAIESMADLAGKEWRELRLHERGIAGETPLDLCRRLAGLPLRDREKVGDLLLEAAESAGKITRDQAVFLLGVHRVLGLEAVLRLRLSYRGTALPPENAVPGTPDAFFFPSARTHPTERSPREIDGLDQHHAALLTDLSTRERWSLADAVRLARWYGLDYDEAVDQINEAAWDLVDTPVIDEKEERVTVRTVIFEEMTQ</sequence>
<keyword evidence="5" id="KW-1185">Reference proteome</keyword>
<dbReference type="Pfam" id="PF15615">
    <property type="entry name" value="TerB_C"/>
    <property type="match status" value="2"/>
</dbReference>
<dbReference type="PANTHER" id="PTHR48125">
    <property type="entry name" value="LP07818P1"/>
    <property type="match status" value="1"/>
</dbReference>
<feature type="domain" description="TerB N-terminal" evidence="2">
    <location>
        <begin position="37"/>
        <end position="183"/>
    </location>
</feature>
<dbReference type="Pfam" id="PF13208">
    <property type="entry name" value="TerB_N"/>
    <property type="match status" value="3"/>
</dbReference>
<dbReference type="Proteomes" id="UP000074382">
    <property type="component" value="Unassembled WGS sequence"/>
</dbReference>
<evidence type="ECO:0000259" key="3">
    <source>
        <dbReference type="Pfam" id="PF15615"/>
    </source>
</evidence>
<dbReference type="EMBL" id="LGEM01000089">
    <property type="protein sequence ID" value="KUP96499.1"/>
    <property type="molecule type" value="Genomic_DNA"/>
</dbReference>
<dbReference type="InterPro" id="IPR028932">
    <property type="entry name" value="TerB-C"/>
</dbReference>
<dbReference type="RefSeq" id="WP_068753982.1">
    <property type="nucleotide sequence ID" value="NZ_KQ950180.1"/>
</dbReference>
<evidence type="ECO:0000256" key="1">
    <source>
        <dbReference type="SAM" id="MobiDB-lite"/>
    </source>
</evidence>
<dbReference type="PATRIC" id="fig|665004.4.peg.1140"/>